<accession>A0ABQ3GGF3</accession>
<reference evidence="3" key="1">
    <citation type="journal article" date="2019" name="Int. J. Syst. Evol. Microbiol.">
        <title>The Global Catalogue of Microorganisms (GCM) 10K type strain sequencing project: providing services to taxonomists for standard genome sequencing and annotation.</title>
        <authorList>
            <consortium name="The Broad Institute Genomics Platform"/>
            <consortium name="The Broad Institute Genome Sequencing Center for Infectious Disease"/>
            <person name="Wu L."/>
            <person name="Ma J."/>
        </authorList>
    </citation>
    <scope>NUCLEOTIDE SEQUENCE [LARGE SCALE GENOMIC DNA]</scope>
    <source>
        <strain evidence="3">KCTC 19466</strain>
    </source>
</reference>
<sequence length="106" mass="11800">MNMLLGEVLKTAEKLPWTHALYAPAQRRGFDESTPVLVWDVDDVVDDATDLPAEAIALGYDYVLSVDDVQSIVANARAQRANPATADLLLAFRHYLARDAFIVWEL</sequence>
<gene>
    <name evidence="2" type="ORF">GCM10008096_10760</name>
</gene>
<feature type="domain" description="DUF7716" evidence="1">
    <location>
        <begin position="4"/>
        <end position="104"/>
    </location>
</feature>
<evidence type="ECO:0000259" key="1">
    <source>
        <dbReference type="Pfam" id="PF24832"/>
    </source>
</evidence>
<proteinExistence type="predicted"/>
<dbReference type="Proteomes" id="UP000642819">
    <property type="component" value="Unassembled WGS sequence"/>
</dbReference>
<keyword evidence="3" id="KW-1185">Reference proteome</keyword>
<comment type="caution">
    <text evidence="2">The sequence shown here is derived from an EMBL/GenBank/DDBJ whole genome shotgun (WGS) entry which is preliminary data.</text>
</comment>
<protein>
    <recommendedName>
        <fullName evidence="1">DUF7716 domain-containing protein</fullName>
    </recommendedName>
</protein>
<dbReference type="InterPro" id="IPR056133">
    <property type="entry name" value="DUF7716"/>
</dbReference>
<dbReference type="RefSeq" id="WP_189349109.1">
    <property type="nucleotide sequence ID" value="NZ_BMXK01000004.1"/>
</dbReference>
<organism evidence="2 3">
    <name type="scientific">Zhihengliuella salsuginis</name>
    <dbReference type="NCBI Taxonomy" id="578222"/>
    <lineage>
        <taxon>Bacteria</taxon>
        <taxon>Bacillati</taxon>
        <taxon>Actinomycetota</taxon>
        <taxon>Actinomycetes</taxon>
        <taxon>Micrococcales</taxon>
        <taxon>Micrococcaceae</taxon>
        <taxon>Zhihengliuella</taxon>
    </lineage>
</organism>
<evidence type="ECO:0000313" key="3">
    <source>
        <dbReference type="Proteomes" id="UP000642819"/>
    </source>
</evidence>
<dbReference type="EMBL" id="BMXK01000004">
    <property type="protein sequence ID" value="GHD03993.1"/>
    <property type="molecule type" value="Genomic_DNA"/>
</dbReference>
<dbReference type="Pfam" id="PF24832">
    <property type="entry name" value="DUF7716"/>
    <property type="match status" value="1"/>
</dbReference>
<evidence type="ECO:0000313" key="2">
    <source>
        <dbReference type="EMBL" id="GHD03993.1"/>
    </source>
</evidence>
<name>A0ABQ3GGF3_9MICC</name>